<dbReference type="OrthoDB" id="10258062at2759"/>
<dbReference type="GeneID" id="30177343"/>
<keyword evidence="4" id="KW-1185">Reference proteome</keyword>
<dbReference type="GO" id="GO:0005829">
    <property type="term" value="C:cytosol"/>
    <property type="evidence" value="ECO:0007669"/>
    <property type="project" value="TreeGrafter"/>
</dbReference>
<evidence type="ECO:0000313" key="3">
    <source>
        <dbReference type="EMBL" id="ODQ47091.1"/>
    </source>
</evidence>
<organism evidence="3 4">
    <name type="scientific">Pichia membranifaciens NRRL Y-2026</name>
    <dbReference type="NCBI Taxonomy" id="763406"/>
    <lineage>
        <taxon>Eukaryota</taxon>
        <taxon>Fungi</taxon>
        <taxon>Dikarya</taxon>
        <taxon>Ascomycota</taxon>
        <taxon>Saccharomycotina</taxon>
        <taxon>Pichiomycetes</taxon>
        <taxon>Pichiales</taxon>
        <taxon>Pichiaceae</taxon>
        <taxon>Pichia</taxon>
    </lineage>
</organism>
<dbReference type="Proteomes" id="UP000094455">
    <property type="component" value="Unassembled WGS sequence"/>
</dbReference>
<evidence type="ECO:0000259" key="2">
    <source>
        <dbReference type="Pfam" id="PF10193"/>
    </source>
</evidence>
<dbReference type="PANTHER" id="PTHR15830">
    <property type="entry name" value="TELOMERE LENGTH REGULATION PROTEIN TEL2 FAMILY MEMBER"/>
    <property type="match status" value="1"/>
</dbReference>
<dbReference type="Gene3D" id="1.25.40.720">
    <property type="entry name" value="Telomere length regulation protein 2, C-terminal domain"/>
    <property type="match status" value="2"/>
</dbReference>
<reference evidence="3 4" key="1">
    <citation type="journal article" date="2016" name="Proc. Natl. Acad. Sci. U.S.A.">
        <title>Comparative genomics of biotechnologically important yeasts.</title>
        <authorList>
            <person name="Riley R."/>
            <person name="Haridas S."/>
            <person name="Wolfe K.H."/>
            <person name="Lopes M.R."/>
            <person name="Hittinger C.T."/>
            <person name="Goeker M."/>
            <person name="Salamov A.A."/>
            <person name="Wisecaver J.H."/>
            <person name="Long T.M."/>
            <person name="Calvey C.H."/>
            <person name="Aerts A.L."/>
            <person name="Barry K.W."/>
            <person name="Choi C."/>
            <person name="Clum A."/>
            <person name="Coughlan A.Y."/>
            <person name="Deshpande S."/>
            <person name="Douglass A.P."/>
            <person name="Hanson S.J."/>
            <person name="Klenk H.-P."/>
            <person name="LaButti K.M."/>
            <person name="Lapidus A."/>
            <person name="Lindquist E.A."/>
            <person name="Lipzen A.M."/>
            <person name="Meier-Kolthoff J.P."/>
            <person name="Ohm R.A."/>
            <person name="Otillar R.P."/>
            <person name="Pangilinan J.L."/>
            <person name="Peng Y."/>
            <person name="Rokas A."/>
            <person name="Rosa C.A."/>
            <person name="Scheuner C."/>
            <person name="Sibirny A.A."/>
            <person name="Slot J.C."/>
            <person name="Stielow J.B."/>
            <person name="Sun H."/>
            <person name="Kurtzman C.P."/>
            <person name="Blackwell M."/>
            <person name="Grigoriev I.V."/>
            <person name="Jeffries T.W."/>
        </authorList>
    </citation>
    <scope>NUCLEOTIDE SEQUENCE [LARGE SCALE GENOMIC DNA]</scope>
    <source>
        <strain evidence="3 4">NRRL Y-2026</strain>
    </source>
</reference>
<evidence type="ECO:0000256" key="1">
    <source>
        <dbReference type="ARBA" id="ARBA00006133"/>
    </source>
</evidence>
<dbReference type="STRING" id="763406.A0A1E3NLU1"/>
<dbReference type="GO" id="GO:0042162">
    <property type="term" value="F:telomeric DNA binding"/>
    <property type="evidence" value="ECO:0007669"/>
    <property type="project" value="TreeGrafter"/>
</dbReference>
<gene>
    <name evidence="3" type="ORF">PICMEDRAFT_15084</name>
</gene>
<dbReference type="RefSeq" id="XP_019018204.1">
    <property type="nucleotide sequence ID" value="XM_019160656.1"/>
</dbReference>
<proteinExistence type="inferred from homology"/>
<name>A0A1E3NLU1_9ASCO</name>
<dbReference type="GO" id="GO:0051083">
    <property type="term" value="P:'de novo' cotranslational protein folding"/>
    <property type="evidence" value="ECO:0007669"/>
    <property type="project" value="TreeGrafter"/>
</dbReference>
<dbReference type="PANTHER" id="PTHR15830:SF10">
    <property type="entry name" value="TELOMERE LENGTH REGULATION PROTEIN TEL2 HOMOLOG"/>
    <property type="match status" value="1"/>
</dbReference>
<sequence length="516" mass="58253">MNSITSRLESKAATIMQLGMFVADYIYKRINGKFLFTVSTYACKREEFLKIFTQLDTQLQKVSSSRPVEAAIDELLNYSKAIKISDSTDTEVAVPMTPLMVEMDYDSDNEDSDLDDPSVERKPTVAKPVFLKDLLHYFTSDPQNDKTTYDKRGIAFSIGIEMVRIKKDTPEMKYYSTKLLDSALDLDGVGFPLKEDEIFDEDQIKVAFDSWRLSFMIAICTSEPDVIFKYLLENFIKQDWSVPTRIQVLTCIGLSCRELCGKEDKFIWGKTNLDKAAGKKLPGPGHDLFLNLDLGHGQDQTKKIVDIDQENRETQLVEAFESVGIGKGKVVRKSRKLAIDKKSRDSELAQGKTMHTSFINKKLPPLYYTLSAIWQEVNSQTYGAGFNVGTLSEYLNSHFLDILTMVYSCGVPSCIELVDMSIELIAVLSGQLQAIRTHAGDEFPRLLFKAVVNGIRLLLTDNERTLSVLRSTAMLEISMLTETLAHIVNESPPLEETEKTMTAMVLQQLQGYLYNI</sequence>
<dbReference type="Pfam" id="PF10193">
    <property type="entry name" value="Telomere_reg-2"/>
    <property type="match status" value="1"/>
</dbReference>
<accession>A0A1E3NLU1</accession>
<dbReference type="AlphaFoldDB" id="A0A1E3NLU1"/>
<evidence type="ECO:0000313" key="4">
    <source>
        <dbReference type="Proteomes" id="UP000094455"/>
    </source>
</evidence>
<dbReference type="InterPro" id="IPR051970">
    <property type="entry name" value="TEL2_Regulation"/>
</dbReference>
<dbReference type="EMBL" id="KV454002">
    <property type="protein sequence ID" value="ODQ47091.1"/>
    <property type="molecule type" value="Genomic_DNA"/>
</dbReference>
<protein>
    <recommendedName>
        <fullName evidence="2">Telomere length regulation protein conserved domain-containing protein</fullName>
    </recommendedName>
</protein>
<feature type="domain" description="Telomere length regulation protein conserved" evidence="2">
    <location>
        <begin position="128"/>
        <end position="255"/>
    </location>
</feature>
<dbReference type="GO" id="GO:0051879">
    <property type="term" value="F:Hsp90 protein binding"/>
    <property type="evidence" value="ECO:0007669"/>
    <property type="project" value="TreeGrafter"/>
</dbReference>
<comment type="similarity">
    <text evidence="1">Belongs to the TEL2 family.</text>
</comment>
<dbReference type="InterPro" id="IPR038528">
    <property type="entry name" value="TEL2_C_sf"/>
</dbReference>
<dbReference type="InterPro" id="IPR019337">
    <property type="entry name" value="Telomere_length_regulation_dom"/>
</dbReference>